<dbReference type="Proteomes" id="UP000192140">
    <property type="component" value="Unassembled WGS sequence"/>
</dbReference>
<gene>
    <name evidence="2" type="ORF">AGR7A_pAt10092</name>
</gene>
<feature type="domain" description="Thoeris protein ThsB TIR-like" evidence="1">
    <location>
        <begin position="36"/>
        <end position="126"/>
    </location>
</feature>
<evidence type="ECO:0000313" key="3">
    <source>
        <dbReference type="Proteomes" id="UP000192140"/>
    </source>
</evidence>
<proteinExistence type="predicted"/>
<dbReference type="SUPFAM" id="SSF52200">
    <property type="entry name" value="Toll/Interleukin receptor TIR domain"/>
    <property type="match status" value="1"/>
</dbReference>
<dbReference type="RefSeq" id="WP_080854993.1">
    <property type="nucleotide sequence ID" value="NZ_LT009777.1"/>
</dbReference>
<dbReference type="EMBL" id="FCNP01000048">
    <property type="protein sequence ID" value="CVI62764.1"/>
    <property type="molecule type" value="Genomic_DNA"/>
</dbReference>
<evidence type="ECO:0000259" key="1">
    <source>
        <dbReference type="Pfam" id="PF08937"/>
    </source>
</evidence>
<dbReference type="Gene3D" id="3.40.50.11200">
    <property type="match status" value="1"/>
</dbReference>
<evidence type="ECO:0000313" key="2">
    <source>
        <dbReference type="EMBL" id="CVI62764.1"/>
    </source>
</evidence>
<reference evidence="2" key="1">
    <citation type="submission" date="2016-01" db="EMBL/GenBank/DDBJ databases">
        <authorList>
            <person name="Regsiter A."/>
            <person name="william w."/>
        </authorList>
    </citation>
    <scope>NUCLEOTIDE SEQUENCE</scope>
    <source>
        <strain evidence="2">NCPPB 1641</strain>
    </source>
</reference>
<comment type="caution">
    <text evidence="2">The sequence shown here is derived from an EMBL/GenBank/DDBJ whole genome shotgun (WGS) entry which is preliminary data.</text>
</comment>
<protein>
    <recommendedName>
        <fullName evidence="1">Thoeris protein ThsB TIR-like domain-containing protein</fullName>
    </recommendedName>
</protein>
<accession>A0A1S7U765</accession>
<organism evidence="2 3">
    <name type="scientific">Agrobacterium deltaense NCPPB 1641</name>
    <dbReference type="NCBI Taxonomy" id="1183425"/>
    <lineage>
        <taxon>Bacteria</taxon>
        <taxon>Pseudomonadati</taxon>
        <taxon>Pseudomonadota</taxon>
        <taxon>Alphaproteobacteria</taxon>
        <taxon>Hyphomicrobiales</taxon>
        <taxon>Rhizobiaceae</taxon>
        <taxon>Rhizobium/Agrobacterium group</taxon>
        <taxon>Agrobacterium</taxon>
    </lineage>
</organism>
<dbReference type="Pfam" id="PF08937">
    <property type="entry name" value="ThsB_TIR"/>
    <property type="match status" value="1"/>
</dbReference>
<dbReference type="InterPro" id="IPR035897">
    <property type="entry name" value="Toll_tir_struct_dom_sf"/>
</dbReference>
<dbReference type="AlphaFoldDB" id="A0A1S7U765"/>
<sequence>MGGGGGGDGNWNRLGDVRSLEEKAKAALAGGKRNVFISFATEDMAEVNLLRGQAKNENSDIEFNDHSVREPYDSERADYIKSKITERINRCSVTVVYVSESTAQSRWVQWEVEKSLSLGKRVVATHAGASPASPVPKWLSRPEIKVVPWSKLSGELK</sequence>
<keyword evidence="3" id="KW-1185">Reference proteome</keyword>
<name>A0A1S7U765_9HYPH</name>
<dbReference type="InterPro" id="IPR015032">
    <property type="entry name" value="ThsB__TIR-like_domain"/>
</dbReference>